<dbReference type="OrthoDB" id="9812037at2"/>
<dbReference type="InterPro" id="IPR012577">
    <property type="entry name" value="NIPSNAP"/>
</dbReference>
<comment type="caution">
    <text evidence="1">The sequence shown here is derived from an EMBL/GenBank/DDBJ whole genome shotgun (WGS) entry which is preliminary data.</text>
</comment>
<name>A0A4V1QP53_9SPHN</name>
<dbReference type="Pfam" id="PF07978">
    <property type="entry name" value="NIPSNAP"/>
    <property type="match status" value="1"/>
</dbReference>
<reference evidence="1 2" key="1">
    <citation type="submission" date="2019-01" db="EMBL/GenBank/DDBJ databases">
        <title>Sphingomonas mucosissima sp. nov. and Sphingomonas desiccabilis sp. nov., from biological soil crusts in the Colorado Plateau, USA.</title>
        <authorList>
            <person name="Zhu D."/>
        </authorList>
    </citation>
    <scope>NUCLEOTIDE SEQUENCE [LARGE SCALE GENOMIC DNA]</scope>
    <source>
        <strain evidence="1 2">CP1D</strain>
    </source>
</reference>
<dbReference type="Proteomes" id="UP000292347">
    <property type="component" value="Unassembled WGS sequence"/>
</dbReference>
<organism evidence="1 2">
    <name type="scientific">Sphingomonas desiccabilis</name>
    <dbReference type="NCBI Taxonomy" id="429134"/>
    <lineage>
        <taxon>Bacteria</taxon>
        <taxon>Pseudomonadati</taxon>
        <taxon>Pseudomonadota</taxon>
        <taxon>Alphaproteobacteria</taxon>
        <taxon>Sphingomonadales</taxon>
        <taxon>Sphingomonadaceae</taxon>
        <taxon>Sphingomonas</taxon>
    </lineage>
</organism>
<evidence type="ECO:0000313" key="1">
    <source>
        <dbReference type="EMBL" id="RXZ31964.1"/>
    </source>
</evidence>
<proteinExistence type="predicted"/>
<dbReference type="RefSeq" id="WP_129342179.1">
    <property type="nucleotide sequence ID" value="NZ_JACIDD010000002.1"/>
</dbReference>
<dbReference type="AlphaFoldDB" id="A0A4V1QP53"/>
<accession>A0A4V1QP53</accession>
<gene>
    <name evidence="1" type="ORF">EO081_12305</name>
</gene>
<keyword evidence="2" id="KW-1185">Reference proteome</keyword>
<dbReference type="EMBL" id="SDPT01000002">
    <property type="protein sequence ID" value="RXZ31964.1"/>
    <property type="molecule type" value="Genomic_DNA"/>
</dbReference>
<protein>
    <submittedName>
        <fullName evidence="1">NIPSNAP family protein</fullName>
    </submittedName>
</protein>
<dbReference type="Gene3D" id="3.30.70.100">
    <property type="match status" value="1"/>
</dbReference>
<sequence>MRFLFAACLAAATIASPAATRPAIPQSAAPDPKTAVYELRIYHPAPGKLAALNARFREHTLKLFAKHGMHNVAYWNEQPTAEAPEGRIVYVLAYPSRAAREASWKAFGADPEWRAVVATSEAGGKLVTKVDSVFMTLADYSPRLPLR</sequence>
<dbReference type="SUPFAM" id="SSF54909">
    <property type="entry name" value="Dimeric alpha+beta barrel"/>
    <property type="match status" value="1"/>
</dbReference>
<dbReference type="InterPro" id="IPR011008">
    <property type="entry name" value="Dimeric_a/b-barrel"/>
</dbReference>
<evidence type="ECO:0000313" key="2">
    <source>
        <dbReference type="Proteomes" id="UP000292347"/>
    </source>
</evidence>